<evidence type="ECO:0000313" key="13">
    <source>
        <dbReference type="EMBL" id="WAN63252.1"/>
    </source>
</evidence>
<comment type="similarity">
    <text evidence="1 8 9">Belongs to the NAD-dependent glycerol-3-phosphate dehydrogenase family.</text>
</comment>
<feature type="binding site" evidence="8">
    <location>
        <position position="136"/>
    </location>
    <ligand>
        <name>sn-glycerol 3-phosphate</name>
        <dbReference type="ChEBI" id="CHEBI:57597"/>
    </ligand>
</feature>
<comment type="catalytic activity">
    <reaction evidence="8 10">
        <text>sn-glycerol 3-phosphate + NADP(+) = dihydroxyacetone phosphate + NADPH + H(+)</text>
        <dbReference type="Rhea" id="RHEA:11096"/>
        <dbReference type="ChEBI" id="CHEBI:15378"/>
        <dbReference type="ChEBI" id="CHEBI:57597"/>
        <dbReference type="ChEBI" id="CHEBI:57642"/>
        <dbReference type="ChEBI" id="CHEBI:57783"/>
        <dbReference type="ChEBI" id="CHEBI:58349"/>
        <dbReference type="EC" id="1.1.1.94"/>
    </reaction>
</comment>
<protein>
    <recommendedName>
        <fullName evidence="8">Glycerol-3-phosphate dehydrogenase [NAD(P)+]</fullName>
        <ecNumber evidence="8">1.1.1.94</ecNumber>
    </recommendedName>
    <alternativeName>
        <fullName evidence="8">NAD(P)(+)-dependent glycerol-3-phosphate dehydrogenase</fullName>
    </alternativeName>
    <alternativeName>
        <fullName evidence="8">NAD(P)H-dependent dihydroxyacetone-phosphate reductase</fullName>
    </alternativeName>
</protein>
<dbReference type="InterPro" id="IPR006109">
    <property type="entry name" value="G3P_DH_NAD-dep_C"/>
</dbReference>
<evidence type="ECO:0000256" key="4">
    <source>
        <dbReference type="ARBA" id="ARBA00023027"/>
    </source>
</evidence>
<keyword evidence="5 8" id="KW-0443">Lipid metabolism</keyword>
<feature type="binding site" evidence="8">
    <location>
        <position position="245"/>
    </location>
    <ligand>
        <name>sn-glycerol 3-phosphate</name>
        <dbReference type="ChEBI" id="CHEBI:57597"/>
    </ligand>
</feature>
<evidence type="ECO:0000256" key="1">
    <source>
        <dbReference type="ARBA" id="ARBA00011009"/>
    </source>
</evidence>
<keyword evidence="6 8" id="KW-0594">Phospholipid biosynthesis</keyword>
<organism evidence="13 14">
    <name type="scientific">Candidatus Phytoplasma rubi</name>
    <dbReference type="NCBI Taxonomy" id="399025"/>
    <lineage>
        <taxon>Bacteria</taxon>
        <taxon>Bacillati</taxon>
        <taxon>Mycoplasmatota</taxon>
        <taxon>Mollicutes</taxon>
        <taxon>Acholeplasmatales</taxon>
        <taxon>Acholeplasmataceae</taxon>
        <taxon>Candidatus Phytoplasma</taxon>
        <taxon>16SrV (Elm yellows group)</taxon>
    </lineage>
</organism>
<keyword evidence="8" id="KW-0547">Nucleotide-binding</keyword>
<feature type="domain" description="Glycerol-3-phosphate dehydrogenase NAD-dependent N-terminal" evidence="11">
    <location>
        <begin position="3"/>
        <end position="159"/>
    </location>
</feature>
<feature type="binding site" evidence="8">
    <location>
        <position position="103"/>
    </location>
    <ligand>
        <name>NADPH</name>
        <dbReference type="ChEBI" id="CHEBI:57783"/>
    </ligand>
</feature>
<feature type="binding site" evidence="8">
    <location>
        <position position="256"/>
    </location>
    <ligand>
        <name>NADPH</name>
        <dbReference type="ChEBI" id="CHEBI:57783"/>
    </ligand>
</feature>
<comment type="subcellular location">
    <subcellularLocation>
        <location evidence="8">Cytoplasm</location>
    </subcellularLocation>
</comment>
<comment type="pathway">
    <text evidence="8">Membrane lipid metabolism; glycerophospholipid metabolism.</text>
</comment>
<dbReference type="Gene3D" id="3.40.50.720">
    <property type="entry name" value="NAD(P)-binding Rossmann-like Domain"/>
    <property type="match status" value="1"/>
</dbReference>
<feature type="binding site" evidence="8">
    <location>
        <position position="190"/>
    </location>
    <ligand>
        <name>sn-glycerol 3-phosphate</name>
        <dbReference type="ChEBI" id="CHEBI:57597"/>
    </ligand>
</feature>
<dbReference type="PRINTS" id="PR00077">
    <property type="entry name" value="GPDHDRGNASE"/>
</dbReference>
<evidence type="ECO:0000313" key="14">
    <source>
        <dbReference type="Proteomes" id="UP001164727"/>
    </source>
</evidence>
<gene>
    <name evidence="8 13" type="primary">gpsA</name>
    <name evidence="13" type="ORF">RS022_03040</name>
</gene>
<feature type="binding site" evidence="8">
    <location>
        <position position="280"/>
    </location>
    <ligand>
        <name>NADPH</name>
        <dbReference type="ChEBI" id="CHEBI:57783"/>
    </ligand>
</feature>
<dbReference type="Gene3D" id="1.10.1040.10">
    <property type="entry name" value="N-(1-d-carboxylethyl)-l-norvaline Dehydrogenase, domain 2"/>
    <property type="match status" value="1"/>
</dbReference>
<dbReference type="InterPro" id="IPR008927">
    <property type="entry name" value="6-PGluconate_DH-like_C_sf"/>
</dbReference>
<dbReference type="Proteomes" id="UP001164727">
    <property type="component" value="Chromosome"/>
</dbReference>
<feature type="binding site" evidence="8">
    <location>
        <position position="12"/>
    </location>
    <ligand>
        <name>NADPH</name>
        <dbReference type="ChEBI" id="CHEBI:57783"/>
    </ligand>
</feature>
<reference evidence="13 14" key="1">
    <citation type="journal article" date="2023" name="Microbiol. Resour. Announc.">
        <title>Complete Genome of 'Candidatus Phytoplasma rubi' RS, a Phytopathogenic Bacterium Associated with Rubus Stunt Disease.</title>
        <authorList>
            <person name="Duckeck D."/>
            <person name="Zubert C."/>
            <person name="Bohm J.W."/>
            <person name="Carminati G."/>
            <person name="Schneider B."/>
            <person name="Kube M."/>
        </authorList>
    </citation>
    <scope>NUCLEOTIDE SEQUENCE [LARGE SCALE GENOMIC DNA]</scope>
    <source>
        <strain evidence="13 14">RS</strain>
    </source>
</reference>
<dbReference type="Pfam" id="PF01210">
    <property type="entry name" value="NAD_Gly3P_dh_N"/>
    <property type="match status" value="1"/>
</dbReference>
<evidence type="ECO:0000256" key="8">
    <source>
        <dbReference type="HAMAP-Rule" id="MF_00394"/>
    </source>
</evidence>
<accession>A0ABY7BSF2</accession>
<feature type="binding site" evidence="8">
    <location>
        <position position="256"/>
    </location>
    <ligand>
        <name>sn-glycerol 3-phosphate</name>
        <dbReference type="ChEBI" id="CHEBI:57597"/>
    </ligand>
</feature>
<feature type="binding site" evidence="8">
    <location>
        <position position="257"/>
    </location>
    <ligand>
        <name>sn-glycerol 3-phosphate</name>
        <dbReference type="ChEBI" id="CHEBI:57597"/>
    </ligand>
</feature>
<evidence type="ECO:0000259" key="12">
    <source>
        <dbReference type="Pfam" id="PF07479"/>
    </source>
</evidence>
<dbReference type="EC" id="1.1.1.94" evidence="8"/>
<evidence type="ECO:0000256" key="3">
    <source>
        <dbReference type="ARBA" id="ARBA00023002"/>
    </source>
</evidence>
<dbReference type="HAMAP" id="MF_00394">
    <property type="entry name" value="NAD_Glyc3P_dehydrog"/>
    <property type="match status" value="1"/>
</dbReference>
<feature type="binding site" evidence="8">
    <location>
        <position position="255"/>
    </location>
    <ligand>
        <name>sn-glycerol 3-phosphate</name>
        <dbReference type="ChEBI" id="CHEBI:57597"/>
    </ligand>
</feature>
<evidence type="ECO:0000256" key="5">
    <source>
        <dbReference type="ARBA" id="ARBA00023098"/>
    </source>
</evidence>
<comment type="function">
    <text evidence="8">Catalyzes the reduction of the glycolytic intermediate dihydroxyacetone phosphate (DHAP) to sn-glycerol 3-phosphate (G3P), the key precursor for phospholipid synthesis.</text>
</comment>
<proteinExistence type="inferred from homology"/>
<comment type="catalytic activity">
    <reaction evidence="8">
        <text>sn-glycerol 3-phosphate + NAD(+) = dihydroxyacetone phosphate + NADH + H(+)</text>
        <dbReference type="Rhea" id="RHEA:11092"/>
        <dbReference type="ChEBI" id="CHEBI:15378"/>
        <dbReference type="ChEBI" id="CHEBI:57540"/>
        <dbReference type="ChEBI" id="CHEBI:57597"/>
        <dbReference type="ChEBI" id="CHEBI:57642"/>
        <dbReference type="ChEBI" id="CHEBI:57945"/>
        <dbReference type="EC" id="1.1.1.94"/>
    </reaction>
</comment>
<dbReference type="PANTHER" id="PTHR11728">
    <property type="entry name" value="GLYCEROL-3-PHOSPHATE DEHYDROGENASE"/>
    <property type="match status" value="1"/>
</dbReference>
<evidence type="ECO:0000256" key="2">
    <source>
        <dbReference type="ARBA" id="ARBA00022516"/>
    </source>
</evidence>
<evidence type="ECO:0000259" key="11">
    <source>
        <dbReference type="Pfam" id="PF01210"/>
    </source>
</evidence>
<feature type="binding site" evidence="8">
    <location>
        <position position="134"/>
    </location>
    <ligand>
        <name>sn-glycerol 3-phosphate</name>
        <dbReference type="ChEBI" id="CHEBI:57597"/>
    </ligand>
</feature>
<feature type="binding site" evidence="8">
    <location>
        <position position="138"/>
    </location>
    <ligand>
        <name>NADPH</name>
        <dbReference type="ChEBI" id="CHEBI:57783"/>
    </ligand>
</feature>
<dbReference type="SUPFAM" id="SSF48179">
    <property type="entry name" value="6-phosphogluconate dehydrogenase C-terminal domain-like"/>
    <property type="match status" value="1"/>
</dbReference>
<name>A0ABY7BSF2_9MOLU</name>
<evidence type="ECO:0000256" key="9">
    <source>
        <dbReference type="RuleBase" id="RU000437"/>
    </source>
</evidence>
<dbReference type="RefSeq" id="WP_268850087.1">
    <property type="nucleotide sequence ID" value="NZ_CP114006.1"/>
</dbReference>
<dbReference type="InterPro" id="IPR011128">
    <property type="entry name" value="G3P_DH_NAD-dep_N"/>
</dbReference>
<keyword evidence="7 8" id="KW-1208">Phospholipid metabolism</keyword>
<dbReference type="NCBIfam" id="NF000942">
    <property type="entry name" value="PRK00094.1-4"/>
    <property type="match status" value="1"/>
</dbReference>
<dbReference type="Pfam" id="PF07479">
    <property type="entry name" value="NAD_Gly3P_dh_C"/>
    <property type="match status" value="1"/>
</dbReference>
<dbReference type="EMBL" id="CP114006">
    <property type="protein sequence ID" value="WAN63252.1"/>
    <property type="molecule type" value="Genomic_DNA"/>
</dbReference>
<keyword evidence="8" id="KW-0963">Cytoplasm</keyword>
<dbReference type="PIRSF" id="PIRSF000114">
    <property type="entry name" value="Glycerol-3-P_dh"/>
    <property type="match status" value="1"/>
</dbReference>
<keyword evidence="4 8" id="KW-0520">NAD</keyword>
<sequence>MEKITIIGGGAWGSTLAQVLDDNSNQVLIYDNNIEYIKKINEQKHPFFDVRLSDKIKATDDLEKALCHSDYIFLSIPTQNMRSLFKQINNILILSKNFINVSKGIEFKSNKIISQIITEEISADKIKNYVFLAGPSHAEEVVLRKITFLTASSLNQEFALKIAKMFFNKNYLKVSTSNDVIGCEICTSFKNALALVSGMLDGVNFASNARSAFITFGIAEMKKILFLFSKSNSIETVLSLVGLGDLIVTVFNENSRNYQAGKKIRMGKNLDQILNQANQVIEGIYNLKVFYNLAIKNKICLPIIESAYKVIFEYKPFDFILLNIFEKY</sequence>
<dbReference type="InterPro" id="IPR013328">
    <property type="entry name" value="6PGD_dom2"/>
</dbReference>
<comment type="caution">
    <text evidence="8">Lacks conserved residue(s) required for the propagation of feature annotation.</text>
</comment>
<keyword evidence="3 8" id="KW-0560">Oxidoreductase</keyword>
<feature type="domain" description="Glycerol-3-phosphate dehydrogenase NAD-dependent C-terminal" evidence="12">
    <location>
        <begin position="179"/>
        <end position="317"/>
    </location>
</feature>
<dbReference type="NCBIfam" id="NF000940">
    <property type="entry name" value="PRK00094.1-2"/>
    <property type="match status" value="1"/>
</dbReference>
<evidence type="ECO:0000256" key="10">
    <source>
        <dbReference type="RuleBase" id="RU000439"/>
    </source>
</evidence>
<dbReference type="SUPFAM" id="SSF51735">
    <property type="entry name" value="NAD(P)-binding Rossmann-fold domains"/>
    <property type="match status" value="1"/>
</dbReference>
<dbReference type="PANTHER" id="PTHR11728:SF1">
    <property type="entry name" value="GLYCEROL-3-PHOSPHATE DEHYDROGENASE [NAD(+)] 2, CHLOROPLASTIC"/>
    <property type="match status" value="1"/>
</dbReference>
<dbReference type="InterPro" id="IPR036291">
    <property type="entry name" value="NAD(P)-bd_dom_sf"/>
</dbReference>
<feature type="active site" description="Proton acceptor" evidence="8">
    <location>
        <position position="190"/>
    </location>
</feature>
<keyword evidence="8" id="KW-0521">NADP</keyword>
<feature type="binding site" evidence="8">
    <location>
        <position position="282"/>
    </location>
    <ligand>
        <name>NADPH</name>
        <dbReference type="ChEBI" id="CHEBI:57783"/>
    </ligand>
</feature>
<evidence type="ECO:0000256" key="6">
    <source>
        <dbReference type="ARBA" id="ARBA00023209"/>
    </source>
</evidence>
<evidence type="ECO:0000256" key="7">
    <source>
        <dbReference type="ARBA" id="ARBA00023264"/>
    </source>
</evidence>
<keyword evidence="2 8" id="KW-0444">Lipid biosynthesis</keyword>
<feature type="binding site" evidence="8">
    <location>
        <position position="103"/>
    </location>
    <ligand>
        <name>sn-glycerol 3-phosphate</name>
        <dbReference type="ChEBI" id="CHEBI:57597"/>
    </ligand>
</feature>
<dbReference type="InterPro" id="IPR006168">
    <property type="entry name" value="G3P_DH_NAD-dep"/>
</dbReference>
<keyword evidence="14" id="KW-1185">Reference proteome</keyword>